<dbReference type="Gene3D" id="3.40.50.720">
    <property type="entry name" value="NAD(P)-binding Rossmann-like Domain"/>
    <property type="match status" value="2"/>
</dbReference>
<keyword evidence="1" id="KW-0560">Oxidoreductase</keyword>
<evidence type="ECO:0000256" key="2">
    <source>
        <dbReference type="ARBA" id="ARBA00023027"/>
    </source>
</evidence>
<evidence type="ECO:0000313" key="5">
    <source>
        <dbReference type="Proteomes" id="UP000326289"/>
    </source>
</evidence>
<dbReference type="Pfam" id="PF02826">
    <property type="entry name" value="2-Hacid_dh_C"/>
    <property type="match status" value="2"/>
</dbReference>
<dbReference type="InterPro" id="IPR029752">
    <property type="entry name" value="D-isomer_DH_CS1"/>
</dbReference>
<dbReference type="AlphaFoldDB" id="A0A5N6JJN1"/>
<accession>A0A5N6JJN1</accession>
<dbReference type="PROSITE" id="PS00065">
    <property type="entry name" value="D_2_HYDROXYACID_DH_1"/>
    <property type="match status" value="1"/>
</dbReference>
<dbReference type="SUPFAM" id="SSF51735">
    <property type="entry name" value="NAD(P)-binding Rossmann-fold domains"/>
    <property type="match status" value="1"/>
</dbReference>
<organism evidence="4 5">
    <name type="scientific">Aspergillus minisclerotigenes</name>
    <dbReference type="NCBI Taxonomy" id="656917"/>
    <lineage>
        <taxon>Eukaryota</taxon>
        <taxon>Fungi</taxon>
        <taxon>Dikarya</taxon>
        <taxon>Ascomycota</taxon>
        <taxon>Pezizomycotina</taxon>
        <taxon>Eurotiomycetes</taxon>
        <taxon>Eurotiomycetidae</taxon>
        <taxon>Eurotiales</taxon>
        <taxon>Aspergillaceae</taxon>
        <taxon>Aspergillus</taxon>
        <taxon>Aspergillus subgen. Circumdati</taxon>
    </lineage>
</organism>
<protein>
    <recommendedName>
        <fullName evidence="3">D-isomer specific 2-hydroxyacid dehydrogenase NAD-binding domain-containing protein</fullName>
    </recommendedName>
</protein>
<evidence type="ECO:0000313" key="4">
    <source>
        <dbReference type="EMBL" id="KAB8279115.1"/>
    </source>
</evidence>
<dbReference type="GO" id="GO:0051287">
    <property type="term" value="F:NAD binding"/>
    <property type="evidence" value="ECO:0007669"/>
    <property type="project" value="InterPro"/>
</dbReference>
<keyword evidence="2" id="KW-0520">NAD</keyword>
<dbReference type="EMBL" id="ML732765">
    <property type="protein sequence ID" value="KAB8279115.1"/>
    <property type="molecule type" value="Genomic_DNA"/>
</dbReference>
<gene>
    <name evidence="4" type="ORF">BDV30DRAFT_222326</name>
</gene>
<reference evidence="4 5" key="1">
    <citation type="submission" date="2019-04" db="EMBL/GenBank/DDBJ databases">
        <title>Fungal friends and foes A comparative genomics study of 23 Aspergillus species from section Flavi.</title>
        <authorList>
            <consortium name="DOE Joint Genome Institute"/>
            <person name="Kjaerbolling I."/>
            <person name="Vesth T.C."/>
            <person name="Frisvad J.C."/>
            <person name="Nybo J.L."/>
            <person name="Theobald S."/>
            <person name="Kildgaard S."/>
            <person name="Petersen T.I."/>
            <person name="Kuo A."/>
            <person name="Sato A."/>
            <person name="Lyhne E.K."/>
            <person name="Kogle M.E."/>
            <person name="Wiebenga A."/>
            <person name="Kun R.S."/>
            <person name="Lubbers R.J."/>
            <person name="Makela M.R."/>
            <person name="Barry K."/>
            <person name="Chovatia M."/>
            <person name="Clum A."/>
            <person name="Daum C."/>
            <person name="Haridas S."/>
            <person name="He G."/>
            <person name="LaButti K."/>
            <person name="Lipzen A."/>
            <person name="Mondo S."/>
            <person name="Pangilinan J."/>
            <person name="Riley R."/>
            <person name="Salamov A."/>
            <person name="Simmons B.A."/>
            <person name="Magnuson J.K."/>
            <person name="Henrissat B."/>
            <person name="Mortensen U.H."/>
            <person name="Larsen T.O."/>
            <person name="De vries R.P."/>
            <person name="Grigoriev I.V."/>
            <person name="Machida M."/>
            <person name="Baker S.E."/>
            <person name="Andersen M.R."/>
        </authorList>
    </citation>
    <scope>NUCLEOTIDE SEQUENCE [LARGE SCALE GENOMIC DNA]</scope>
    <source>
        <strain evidence="4 5">CBS 117635</strain>
    </source>
</reference>
<evidence type="ECO:0000256" key="1">
    <source>
        <dbReference type="ARBA" id="ARBA00023002"/>
    </source>
</evidence>
<dbReference type="PANTHER" id="PTHR43333">
    <property type="entry name" value="2-HACID_DH_C DOMAIN-CONTAINING PROTEIN"/>
    <property type="match status" value="1"/>
</dbReference>
<feature type="domain" description="D-isomer specific 2-hydroxyacid dehydrogenase NAD-binding" evidence="3">
    <location>
        <begin position="171"/>
        <end position="234"/>
    </location>
</feature>
<dbReference type="SUPFAM" id="SSF52283">
    <property type="entry name" value="Formate/glycerate dehydrogenase catalytic domain-like"/>
    <property type="match status" value="1"/>
</dbReference>
<evidence type="ECO:0000259" key="3">
    <source>
        <dbReference type="Pfam" id="PF02826"/>
    </source>
</evidence>
<dbReference type="CDD" id="cd12163">
    <property type="entry name" value="2-Hacid_dh_5"/>
    <property type="match status" value="1"/>
</dbReference>
<dbReference type="InterPro" id="IPR036291">
    <property type="entry name" value="NAD(P)-bd_dom_sf"/>
</dbReference>
<sequence>MCAPIGKLRENSRLIQPLHFFSLYPFPFPAEPVMVEPLTVPMSKDDAQELLLVFLPLPEPKEVIDSIRQQFPTIEVAFVEIPPGTLEITDDVIPSDLLQRATIMTTAFGVIPHPDQTPQLKYLHSFSAGVDHLINHPIFRDTKIRMSTSSGIHGPPIAEWVVMNWLVYSRMYTKILEAKSQQRWLTFKEVRQWEVDDHVGQTVGILGYGSIGRQVARAASGLGMRVLVYTAQPRLTPESKRDTGFIIPGTGDPDGLIPEAWYSGRDKASLHNFLAQGLDHLVVSLPLNAGTTKLIGKEELEILSAHCDSTTRRPFLTNISRGKVIDQDALLSAMQSGALGGAALDVTDPEPLPVGHPLWEQPNVHIGSHMSAFGKRYWERSLEILRLNLTRIREGEELINEYHR</sequence>
<dbReference type="GO" id="GO:0016491">
    <property type="term" value="F:oxidoreductase activity"/>
    <property type="evidence" value="ECO:0007669"/>
    <property type="project" value="UniProtKB-KW"/>
</dbReference>
<proteinExistence type="predicted"/>
<feature type="domain" description="D-isomer specific 2-hydroxyacid dehydrogenase NAD-binding" evidence="3">
    <location>
        <begin position="267"/>
        <end position="371"/>
    </location>
</feature>
<name>A0A5N6JJN1_9EURO</name>
<dbReference type="Proteomes" id="UP000326289">
    <property type="component" value="Unassembled WGS sequence"/>
</dbReference>
<dbReference type="PANTHER" id="PTHR43333:SF1">
    <property type="entry name" value="D-ISOMER SPECIFIC 2-HYDROXYACID DEHYDROGENASE NAD-BINDING DOMAIN-CONTAINING PROTEIN"/>
    <property type="match status" value="1"/>
</dbReference>
<keyword evidence="5" id="KW-1185">Reference proteome</keyword>
<dbReference type="InterPro" id="IPR006140">
    <property type="entry name" value="D-isomer_DH_NAD-bd"/>
</dbReference>